<sequence>MVESPALPVSDGTAPATLSALLRVGTREEHTEAETMGYIETLMSGGYGERGRAAYTSLAVQQHAIYRALEEAGARIAATSEGAAAGIVLPILTRTPQIEADLADLVGADWPSQITYLPATQRYVERLLASASSLATYAAHAYTRYLGDLSGGQVIKVMLQRHYGLGDEGLRFYTFADIAKPKVFKDEYRALLDALPLDEDGRAAAVAEAQEAFRLNRALFAELGRLHPVD</sequence>
<keyword evidence="1" id="KW-0349">Heme</keyword>
<dbReference type="PANTHER" id="PTHR10720:SF0">
    <property type="entry name" value="HEME OXYGENASE"/>
    <property type="match status" value="1"/>
</dbReference>
<dbReference type="PANTHER" id="PTHR10720">
    <property type="entry name" value="HEME OXYGENASE"/>
    <property type="match status" value="1"/>
</dbReference>
<proteinExistence type="predicted"/>
<dbReference type="InterPro" id="IPR002051">
    <property type="entry name" value="Haem_Oase"/>
</dbReference>
<dbReference type="SUPFAM" id="SSF48613">
    <property type="entry name" value="Heme oxygenase-like"/>
    <property type="match status" value="1"/>
</dbReference>
<organism evidence="4 5">
    <name type="scientific">Flavimobilis rhizosphaerae</name>
    <dbReference type="NCBI Taxonomy" id="2775421"/>
    <lineage>
        <taxon>Bacteria</taxon>
        <taxon>Bacillati</taxon>
        <taxon>Actinomycetota</taxon>
        <taxon>Actinomycetes</taxon>
        <taxon>Micrococcales</taxon>
        <taxon>Jonesiaceae</taxon>
        <taxon>Flavimobilis</taxon>
    </lineage>
</organism>
<dbReference type="Pfam" id="PF01126">
    <property type="entry name" value="Heme_oxygenase"/>
    <property type="match status" value="1"/>
</dbReference>
<protein>
    <submittedName>
        <fullName evidence="4">Biliverdin-producing heme oxygenase</fullName>
    </submittedName>
</protein>
<dbReference type="InterPro" id="IPR016053">
    <property type="entry name" value="Haem_Oase-like"/>
</dbReference>
<gene>
    <name evidence="4" type="ORF">IGS67_00035</name>
</gene>
<accession>A0ABR9DL47</accession>
<keyword evidence="2" id="KW-0479">Metal-binding</keyword>
<dbReference type="Gene3D" id="1.20.910.10">
    <property type="entry name" value="Heme oxygenase-like"/>
    <property type="match status" value="1"/>
</dbReference>
<dbReference type="PIRSF" id="PIRSF000343">
    <property type="entry name" value="Haem_Oase"/>
    <property type="match status" value="1"/>
</dbReference>
<evidence type="ECO:0000313" key="5">
    <source>
        <dbReference type="Proteomes" id="UP000642107"/>
    </source>
</evidence>
<comment type="caution">
    <text evidence="4">The sequence shown here is derived from an EMBL/GenBank/DDBJ whole genome shotgun (WGS) entry which is preliminary data.</text>
</comment>
<evidence type="ECO:0000256" key="1">
    <source>
        <dbReference type="ARBA" id="ARBA00022617"/>
    </source>
</evidence>
<dbReference type="PRINTS" id="PR00088">
    <property type="entry name" value="HAEMOXYGNASE"/>
</dbReference>
<keyword evidence="5" id="KW-1185">Reference proteome</keyword>
<evidence type="ECO:0000256" key="3">
    <source>
        <dbReference type="ARBA" id="ARBA00023004"/>
    </source>
</evidence>
<evidence type="ECO:0000256" key="2">
    <source>
        <dbReference type="ARBA" id="ARBA00022723"/>
    </source>
</evidence>
<reference evidence="4 5" key="1">
    <citation type="submission" date="2020-09" db="EMBL/GenBank/DDBJ databases">
        <title>Flavimobilis rhizosphaerae sp. nov., isolated from rhizosphere soil of Spartina alterniflora.</title>
        <authorList>
            <person name="Hanqin C."/>
        </authorList>
    </citation>
    <scope>NUCLEOTIDE SEQUENCE [LARGE SCALE GENOMIC DNA]</scope>
    <source>
        <strain evidence="4 5">GY 10621</strain>
    </source>
</reference>
<dbReference type="InterPro" id="IPR016084">
    <property type="entry name" value="Haem_Oase-like_multi-hlx"/>
</dbReference>
<dbReference type="EMBL" id="JACZDF010000001">
    <property type="protein sequence ID" value="MBD9697891.1"/>
    <property type="molecule type" value="Genomic_DNA"/>
</dbReference>
<dbReference type="CDD" id="cd19165">
    <property type="entry name" value="HemeO"/>
    <property type="match status" value="1"/>
</dbReference>
<evidence type="ECO:0000313" key="4">
    <source>
        <dbReference type="EMBL" id="MBD9697891.1"/>
    </source>
</evidence>
<dbReference type="Proteomes" id="UP000642107">
    <property type="component" value="Unassembled WGS sequence"/>
</dbReference>
<keyword evidence="3" id="KW-0408">Iron</keyword>
<name>A0ABR9DL47_9MICO</name>